<dbReference type="InterPro" id="IPR000089">
    <property type="entry name" value="Biotin_lipoyl"/>
</dbReference>
<dbReference type="PROSITE" id="PS00188">
    <property type="entry name" value="BIOTIN"/>
    <property type="match status" value="1"/>
</dbReference>
<evidence type="ECO:0000313" key="3">
    <source>
        <dbReference type="EMBL" id="MBD8490239.1"/>
    </source>
</evidence>
<organism evidence="3 4">
    <name type="scientific">Echinicola arenosa</name>
    <dbReference type="NCBI Taxonomy" id="2774144"/>
    <lineage>
        <taxon>Bacteria</taxon>
        <taxon>Pseudomonadati</taxon>
        <taxon>Bacteroidota</taxon>
        <taxon>Cytophagia</taxon>
        <taxon>Cytophagales</taxon>
        <taxon>Cyclobacteriaceae</taxon>
        <taxon>Echinicola</taxon>
    </lineage>
</organism>
<comment type="caution">
    <text evidence="3">The sequence shown here is derived from an EMBL/GenBank/DDBJ whole genome shotgun (WGS) entry which is preliminary data.</text>
</comment>
<gene>
    <name evidence="3" type="ORF">IFO69_15900</name>
</gene>
<dbReference type="CDD" id="cd06850">
    <property type="entry name" value="biotinyl_domain"/>
    <property type="match status" value="1"/>
</dbReference>
<keyword evidence="1" id="KW-0092">Biotin</keyword>
<evidence type="ECO:0000313" key="4">
    <source>
        <dbReference type="Proteomes" id="UP000647133"/>
    </source>
</evidence>
<keyword evidence="4" id="KW-1185">Reference proteome</keyword>
<dbReference type="Proteomes" id="UP000647133">
    <property type="component" value="Unassembled WGS sequence"/>
</dbReference>
<dbReference type="InterPro" id="IPR001882">
    <property type="entry name" value="Biotin_BS"/>
</dbReference>
<proteinExistence type="predicted"/>
<sequence>MYSVTINEDNFSIESDGERFLINGNPIEWDLSQIDDRHFHIIRNNKSYNIELVHLDKVKKLLTLKLNNKEAQVLVKDKFDLLLEKLGMNGQANSQITAIHAPMPGLILEIKIQEGEVVKKDQPLLILEAMKMENIIKSPGEGEIKKILVTNGDSVEKNQVLIQF</sequence>
<dbReference type="PANTHER" id="PTHR45266:SF3">
    <property type="entry name" value="OXALOACETATE DECARBOXYLASE ALPHA CHAIN"/>
    <property type="match status" value="1"/>
</dbReference>
<name>A0ABR9ANU7_9BACT</name>
<evidence type="ECO:0000259" key="2">
    <source>
        <dbReference type="PROSITE" id="PS50968"/>
    </source>
</evidence>
<protein>
    <submittedName>
        <fullName evidence="3">Acetyl-CoA carboxylase biotin carboxyl carrier protein subunit</fullName>
    </submittedName>
</protein>
<dbReference type="Gene3D" id="2.40.50.100">
    <property type="match status" value="1"/>
</dbReference>
<dbReference type="SUPFAM" id="SSF51230">
    <property type="entry name" value="Single hybrid motif"/>
    <property type="match status" value="1"/>
</dbReference>
<dbReference type="InterPro" id="IPR050709">
    <property type="entry name" value="Biotin_Carboxyl_Carrier/Decarb"/>
</dbReference>
<dbReference type="PROSITE" id="PS50968">
    <property type="entry name" value="BIOTINYL_LIPOYL"/>
    <property type="match status" value="1"/>
</dbReference>
<dbReference type="InterPro" id="IPR011053">
    <property type="entry name" value="Single_hybrid_motif"/>
</dbReference>
<evidence type="ECO:0000256" key="1">
    <source>
        <dbReference type="ARBA" id="ARBA00023267"/>
    </source>
</evidence>
<dbReference type="Pfam" id="PF00364">
    <property type="entry name" value="Biotin_lipoyl"/>
    <property type="match status" value="1"/>
</dbReference>
<dbReference type="EMBL" id="JACYTQ010000006">
    <property type="protein sequence ID" value="MBD8490239.1"/>
    <property type="molecule type" value="Genomic_DNA"/>
</dbReference>
<feature type="domain" description="Lipoyl-binding" evidence="2">
    <location>
        <begin position="91"/>
        <end position="164"/>
    </location>
</feature>
<dbReference type="RefSeq" id="WP_192011125.1">
    <property type="nucleotide sequence ID" value="NZ_JACYTQ010000006.1"/>
</dbReference>
<accession>A0ABR9ANU7</accession>
<dbReference type="PANTHER" id="PTHR45266">
    <property type="entry name" value="OXALOACETATE DECARBOXYLASE ALPHA CHAIN"/>
    <property type="match status" value="1"/>
</dbReference>
<reference evidence="3 4" key="1">
    <citation type="submission" date="2020-09" db="EMBL/GenBank/DDBJ databases">
        <title>Echinicola sp. CAU 1574 isolated from sand of Sido Beach.</title>
        <authorList>
            <person name="Kim W."/>
        </authorList>
    </citation>
    <scope>NUCLEOTIDE SEQUENCE [LARGE SCALE GENOMIC DNA]</scope>
    <source>
        <strain evidence="3 4">CAU 1574</strain>
    </source>
</reference>